<accession>A0ABV4G4M0</accession>
<sequence>MPMVGLKPPRLAGARRQLEKGRNSDVSALFDARVNRAVQITAQAVTGRFRCLTVVPPVFPMVSVIPTPE</sequence>
<dbReference type="Proteomes" id="UP001565369">
    <property type="component" value="Unassembled WGS sequence"/>
</dbReference>
<name>A0ABV4G4M0_9BRAD</name>
<gene>
    <name evidence="1" type="ORF">ABIG07_007263</name>
</gene>
<evidence type="ECO:0000313" key="2">
    <source>
        <dbReference type="Proteomes" id="UP001565369"/>
    </source>
</evidence>
<organism evidence="1 2">
    <name type="scientific">Bradyrhizobium ottawaense</name>
    <dbReference type="NCBI Taxonomy" id="931866"/>
    <lineage>
        <taxon>Bacteria</taxon>
        <taxon>Pseudomonadati</taxon>
        <taxon>Pseudomonadota</taxon>
        <taxon>Alphaproteobacteria</taxon>
        <taxon>Hyphomicrobiales</taxon>
        <taxon>Nitrobacteraceae</taxon>
        <taxon>Bradyrhizobium</taxon>
    </lineage>
</organism>
<evidence type="ECO:0000313" key="1">
    <source>
        <dbReference type="EMBL" id="MEY9458315.1"/>
    </source>
</evidence>
<protein>
    <recommendedName>
        <fullName evidence="3">Transposase</fullName>
    </recommendedName>
</protein>
<reference evidence="1 2" key="1">
    <citation type="submission" date="2024-07" db="EMBL/GenBank/DDBJ databases">
        <title>Genomic Encyclopedia of Type Strains, Phase V (KMG-V): Genome sequencing to study the core and pangenomes of soil and plant-associated prokaryotes.</title>
        <authorList>
            <person name="Whitman W."/>
        </authorList>
    </citation>
    <scope>NUCLEOTIDE SEQUENCE [LARGE SCALE GENOMIC DNA]</scope>
    <source>
        <strain evidence="1 2">USDA 152</strain>
    </source>
</reference>
<comment type="caution">
    <text evidence="1">The sequence shown here is derived from an EMBL/GenBank/DDBJ whole genome shotgun (WGS) entry which is preliminary data.</text>
</comment>
<evidence type="ECO:0008006" key="3">
    <source>
        <dbReference type="Google" id="ProtNLM"/>
    </source>
</evidence>
<dbReference type="EMBL" id="JBGBZJ010000003">
    <property type="protein sequence ID" value="MEY9458315.1"/>
    <property type="molecule type" value="Genomic_DNA"/>
</dbReference>
<proteinExistence type="predicted"/>
<keyword evidence="2" id="KW-1185">Reference proteome</keyword>